<feature type="domain" description="DnaB/C C-terminal" evidence="3">
    <location>
        <begin position="189"/>
        <end position="255"/>
    </location>
</feature>
<dbReference type="InterPro" id="IPR010056">
    <property type="entry name" value="Phage_rep_org__N"/>
</dbReference>
<dbReference type="SUPFAM" id="SSF158499">
    <property type="entry name" value="DnaD domain-like"/>
    <property type="match status" value="1"/>
</dbReference>
<sequence length="313" mass="36290">MAEIKWIKITTNMFDDEKIKLIDAMPEKDTIHYIWIRLLVQAGKTNANGYIFLNENVPYTEEMLATIFNRPLQSVRLALTTLKSFGMIQISDNHLIKISNWEKHQNIEGMEKVREQNRLRKQKQREKEKALLQPTKDEIGVTDNTSSVMSRDNHAIEGEVEGDIDIEVDSNTTTPTNDNQEVSSDYKLFFDNNMGHLITPFELQTLISYEEDGMEPAVITLALQQSVEANVRDIRYVKKILDRWLANKITTVKAVLLDRKNFESKKNSDSKSTAGKDNKKQYQSGKGLRFTDYEQREYDYNALEKKLLGWDDQ</sequence>
<evidence type="ECO:0000259" key="3">
    <source>
        <dbReference type="Pfam" id="PF07261"/>
    </source>
</evidence>
<feature type="domain" description="Phage replisome organiser N-terminal" evidence="4">
    <location>
        <begin position="6"/>
        <end position="126"/>
    </location>
</feature>
<dbReference type="AlphaFoldDB" id="A0A919S1S8"/>
<dbReference type="InterPro" id="IPR053162">
    <property type="entry name" value="DnaD"/>
</dbReference>
<dbReference type="NCBIfam" id="TIGR01446">
    <property type="entry name" value="DnaD_dom"/>
    <property type="match status" value="1"/>
</dbReference>
<evidence type="ECO:0000256" key="2">
    <source>
        <dbReference type="SAM" id="MobiDB-lite"/>
    </source>
</evidence>
<dbReference type="Proteomes" id="UP000679179">
    <property type="component" value="Unassembled WGS sequence"/>
</dbReference>
<keyword evidence="6" id="KW-1185">Reference proteome</keyword>
<reference evidence="5" key="1">
    <citation type="submission" date="2021-03" db="EMBL/GenBank/DDBJ databases">
        <title>Taxonomic study of Clostridium polyendosporum from meadow-gley soil under rice.</title>
        <authorList>
            <person name="Kobayashi H."/>
            <person name="Tanizawa Y."/>
            <person name="Yagura M."/>
        </authorList>
    </citation>
    <scope>NUCLEOTIDE SEQUENCE</scope>
    <source>
        <strain evidence="5">JCM 30710</strain>
    </source>
</reference>
<organism evidence="5 6">
    <name type="scientific">Clostridium polyendosporum</name>
    <dbReference type="NCBI Taxonomy" id="69208"/>
    <lineage>
        <taxon>Bacteria</taxon>
        <taxon>Bacillati</taxon>
        <taxon>Bacillota</taxon>
        <taxon>Clostridia</taxon>
        <taxon>Eubacteriales</taxon>
        <taxon>Clostridiaceae</taxon>
        <taxon>Clostridium</taxon>
    </lineage>
</organism>
<dbReference type="Pfam" id="PF09681">
    <property type="entry name" value="Phage_rep_org_N"/>
    <property type="match status" value="1"/>
</dbReference>
<dbReference type="EMBL" id="BOPZ01000023">
    <property type="protein sequence ID" value="GIM29869.1"/>
    <property type="molecule type" value="Genomic_DNA"/>
</dbReference>
<dbReference type="InterPro" id="IPR034829">
    <property type="entry name" value="DnaD-like_sf"/>
</dbReference>
<dbReference type="InterPro" id="IPR006343">
    <property type="entry name" value="DnaB/C_C"/>
</dbReference>
<feature type="compositionally biased region" description="Basic and acidic residues" evidence="2">
    <location>
        <begin position="265"/>
        <end position="280"/>
    </location>
</feature>
<gene>
    <name evidence="5" type="ORF">CPJCM30710_25350</name>
</gene>
<name>A0A919S1S8_9CLOT</name>
<dbReference type="Gene3D" id="1.10.10.630">
    <property type="entry name" value="DnaD domain-like"/>
    <property type="match status" value="1"/>
</dbReference>
<evidence type="ECO:0000313" key="5">
    <source>
        <dbReference type="EMBL" id="GIM29869.1"/>
    </source>
</evidence>
<proteinExistence type="inferred from homology"/>
<comment type="similarity">
    <text evidence="1">Belongs to the DnaB/DnaD family.</text>
</comment>
<feature type="region of interest" description="Disordered" evidence="2">
    <location>
        <begin position="265"/>
        <end position="288"/>
    </location>
</feature>
<accession>A0A919S1S8</accession>
<evidence type="ECO:0008006" key="7">
    <source>
        <dbReference type="Google" id="ProtNLM"/>
    </source>
</evidence>
<evidence type="ECO:0000313" key="6">
    <source>
        <dbReference type="Proteomes" id="UP000679179"/>
    </source>
</evidence>
<dbReference type="PANTHER" id="PTHR37293:SF7">
    <property type="entry name" value="HYPOTHETICAL PHAGE PROTEIN"/>
    <property type="match status" value="1"/>
</dbReference>
<protein>
    <recommendedName>
        <fullName evidence="7">Phage replisome organizer, putative, N-terminal region</fullName>
    </recommendedName>
</protein>
<evidence type="ECO:0000259" key="4">
    <source>
        <dbReference type="Pfam" id="PF09681"/>
    </source>
</evidence>
<dbReference type="Pfam" id="PF07261">
    <property type="entry name" value="DnaB_2"/>
    <property type="match status" value="1"/>
</dbReference>
<evidence type="ECO:0000256" key="1">
    <source>
        <dbReference type="ARBA" id="ARBA00093462"/>
    </source>
</evidence>
<dbReference type="PANTHER" id="PTHR37293">
    <property type="entry name" value="PHAGE REPLICATION PROTEIN-RELATED"/>
    <property type="match status" value="1"/>
</dbReference>
<dbReference type="RefSeq" id="WP_212904553.1">
    <property type="nucleotide sequence ID" value="NZ_BOPZ01000023.1"/>
</dbReference>
<dbReference type="NCBIfam" id="TIGR01714">
    <property type="entry name" value="phage_rep_org_N"/>
    <property type="match status" value="1"/>
</dbReference>
<comment type="caution">
    <text evidence="5">The sequence shown here is derived from an EMBL/GenBank/DDBJ whole genome shotgun (WGS) entry which is preliminary data.</text>
</comment>